<evidence type="ECO:0000313" key="1">
    <source>
        <dbReference type="EMBL" id="MBK1865227.1"/>
    </source>
</evidence>
<evidence type="ECO:0000313" key="2">
    <source>
        <dbReference type="Proteomes" id="UP000616151"/>
    </source>
</evidence>
<name>A0ACC5QXV0_9HYPH</name>
<sequence>MSAEVTLYGARYSVYVRAALMALESKGVSYDLVPVDIFSGADDLAAYREIHPFGRIPALRDGDFILYETAAINRYIDEGFLGPRLQPAETQSRARMTQIMSMTDSYAYRPLVWDVYVERVSNPQEGKPTDEALISAALPKARTYLKALHYLMGRQAFLADETPTLADFHAAPVFAYFLEAAEGRAVLAEFPRVQNWWSRIQATDAFKRAHA</sequence>
<protein>
    <submittedName>
        <fullName evidence="1">Glutathione S-transferase family protein</fullName>
    </submittedName>
</protein>
<dbReference type="Proteomes" id="UP000616151">
    <property type="component" value="Unassembled WGS sequence"/>
</dbReference>
<comment type="caution">
    <text evidence="1">The sequence shown here is derived from an EMBL/GenBank/DDBJ whole genome shotgun (WGS) entry which is preliminary data.</text>
</comment>
<dbReference type="EMBL" id="JAENHL010000004">
    <property type="protein sequence ID" value="MBK1865227.1"/>
    <property type="molecule type" value="Genomic_DNA"/>
</dbReference>
<proteinExistence type="predicted"/>
<gene>
    <name evidence="1" type="ORF">JHL16_02600</name>
</gene>
<accession>A0ACC5QXV0</accession>
<organism evidence="1 2">
    <name type="scientific">Taklimakanibacter albus</name>
    <dbReference type="NCBI Taxonomy" id="2800327"/>
    <lineage>
        <taxon>Bacteria</taxon>
        <taxon>Pseudomonadati</taxon>
        <taxon>Pseudomonadota</taxon>
        <taxon>Alphaproteobacteria</taxon>
        <taxon>Hyphomicrobiales</taxon>
        <taxon>Aestuariivirgaceae</taxon>
        <taxon>Taklimakanibacter</taxon>
    </lineage>
</organism>
<reference evidence="1" key="1">
    <citation type="submission" date="2021-01" db="EMBL/GenBank/DDBJ databases">
        <authorList>
            <person name="Sun Q."/>
        </authorList>
    </citation>
    <scope>NUCLEOTIDE SEQUENCE</scope>
    <source>
        <strain evidence="1">YIM B02566</strain>
    </source>
</reference>
<keyword evidence="2" id="KW-1185">Reference proteome</keyword>